<dbReference type="GO" id="GO:0030313">
    <property type="term" value="C:cell envelope"/>
    <property type="evidence" value="ECO:0007669"/>
    <property type="project" value="UniProtKB-SubCell"/>
</dbReference>
<keyword evidence="7" id="KW-1185">Reference proteome</keyword>
<sequence>MEGKFMKKRILSILSAVVLSTSLVLGGCSANDEAQTEAGGKVELNFWYAFKDKIEANNQELVKEFNESQDKIHVTAEYQGNYADLHAKTKTAYTAGEAPEVTIVEIASIQEFAESGLLEDLTPFVEKDKVDIEDYQPGLMENSYVNDKLVAIPYLRSTPILYMNATLLKEAGLDPSGPKNWEEFEEYCRKLSKDGVVGLTYPVYIWVAEGFLAQAGGGSMISDDKTMSNVNTPEMVKSLEFVKKMSDEGIIKILPAGTEGNDKLKIDFKNQKTAMFFSSTADLTYNLQVASESGFELNTAFMPSDVKAAVPTGGSNIVMTSGLSKEKQEAAWEFIKFMTDKERTEQASKNTGYLPTRISAVNSDTMQALYQEKPQFKVAVDQLQNAKGRPMVKSYSEIEKLIKESHERILLQGADINTELTKLDSDINKLLSEK</sequence>
<dbReference type="AlphaFoldDB" id="A0A4S2DS58"/>
<name>A0A4S2DS58_9CLOT</name>
<accession>A0A4S2DS58</accession>
<dbReference type="InterPro" id="IPR050490">
    <property type="entry name" value="Bact_solute-bd_prot1"/>
</dbReference>
<evidence type="ECO:0000256" key="5">
    <source>
        <dbReference type="SAM" id="SignalP"/>
    </source>
</evidence>
<dbReference type="SUPFAM" id="SSF53850">
    <property type="entry name" value="Periplasmic binding protein-like II"/>
    <property type="match status" value="1"/>
</dbReference>
<gene>
    <name evidence="6" type="ORF">E5347_04345</name>
</gene>
<evidence type="ECO:0000256" key="1">
    <source>
        <dbReference type="ARBA" id="ARBA00004196"/>
    </source>
</evidence>
<proteinExistence type="inferred from homology"/>
<dbReference type="OrthoDB" id="9795467at2"/>
<dbReference type="PANTHER" id="PTHR43649">
    <property type="entry name" value="ARABINOSE-BINDING PROTEIN-RELATED"/>
    <property type="match status" value="1"/>
</dbReference>
<comment type="similarity">
    <text evidence="2">Belongs to the bacterial solute-binding protein 1 family.</text>
</comment>
<keyword evidence="4 5" id="KW-0732">Signal</keyword>
<comment type="caution">
    <text evidence="6">The sequence shown here is derived from an EMBL/GenBank/DDBJ whole genome shotgun (WGS) entry which is preliminary data.</text>
</comment>
<organism evidence="6 7">
    <name type="scientific">Clostridium sartagoforme</name>
    <dbReference type="NCBI Taxonomy" id="84031"/>
    <lineage>
        <taxon>Bacteria</taxon>
        <taxon>Bacillati</taxon>
        <taxon>Bacillota</taxon>
        <taxon>Clostridia</taxon>
        <taxon>Eubacteriales</taxon>
        <taxon>Clostridiaceae</taxon>
        <taxon>Clostridium</taxon>
    </lineage>
</organism>
<dbReference type="Gene3D" id="3.40.190.10">
    <property type="entry name" value="Periplasmic binding protein-like II"/>
    <property type="match status" value="2"/>
</dbReference>
<dbReference type="InterPro" id="IPR006059">
    <property type="entry name" value="SBP"/>
</dbReference>
<protein>
    <submittedName>
        <fullName evidence="6">ABC transporter substrate-binding protein</fullName>
    </submittedName>
</protein>
<evidence type="ECO:0000256" key="2">
    <source>
        <dbReference type="ARBA" id="ARBA00008520"/>
    </source>
</evidence>
<reference evidence="6 7" key="1">
    <citation type="submission" date="2019-04" db="EMBL/GenBank/DDBJ databases">
        <title>Microbes associate with the intestines of laboratory mice.</title>
        <authorList>
            <person name="Navarre W."/>
            <person name="Wong E."/>
            <person name="Huang K."/>
            <person name="Tropini C."/>
            <person name="Ng K."/>
            <person name="Yu B."/>
        </authorList>
    </citation>
    <scope>NUCLEOTIDE SEQUENCE [LARGE SCALE GENOMIC DNA]</scope>
    <source>
        <strain evidence="6 7">NM50_B9-20</strain>
    </source>
</reference>
<evidence type="ECO:0000256" key="4">
    <source>
        <dbReference type="ARBA" id="ARBA00022729"/>
    </source>
</evidence>
<dbReference type="Pfam" id="PF13416">
    <property type="entry name" value="SBP_bac_8"/>
    <property type="match status" value="1"/>
</dbReference>
<feature type="signal peptide" evidence="5">
    <location>
        <begin position="1"/>
        <end position="26"/>
    </location>
</feature>
<dbReference type="EMBL" id="SRYR01000001">
    <property type="protein sequence ID" value="TGY44054.1"/>
    <property type="molecule type" value="Genomic_DNA"/>
</dbReference>
<evidence type="ECO:0000313" key="7">
    <source>
        <dbReference type="Proteomes" id="UP000306888"/>
    </source>
</evidence>
<dbReference type="PANTHER" id="PTHR43649:SF31">
    <property type="entry name" value="SN-GLYCEROL-3-PHOSPHATE-BINDING PERIPLASMIC PROTEIN UGPB"/>
    <property type="match status" value="1"/>
</dbReference>
<dbReference type="PROSITE" id="PS51257">
    <property type="entry name" value="PROKAR_LIPOPROTEIN"/>
    <property type="match status" value="1"/>
</dbReference>
<dbReference type="CDD" id="cd14748">
    <property type="entry name" value="PBP2_UgpB"/>
    <property type="match status" value="1"/>
</dbReference>
<evidence type="ECO:0000256" key="3">
    <source>
        <dbReference type="ARBA" id="ARBA00022448"/>
    </source>
</evidence>
<keyword evidence="3" id="KW-0813">Transport</keyword>
<dbReference type="Proteomes" id="UP000306888">
    <property type="component" value="Unassembled WGS sequence"/>
</dbReference>
<evidence type="ECO:0000313" key="6">
    <source>
        <dbReference type="EMBL" id="TGY44054.1"/>
    </source>
</evidence>
<comment type="subcellular location">
    <subcellularLocation>
        <location evidence="1">Cell envelope</location>
    </subcellularLocation>
</comment>
<feature type="chain" id="PRO_5038668141" evidence="5">
    <location>
        <begin position="27"/>
        <end position="434"/>
    </location>
</feature>